<evidence type="ECO:0000313" key="2">
    <source>
        <dbReference type="EMBL" id="GAA1507330.1"/>
    </source>
</evidence>
<dbReference type="SUPFAM" id="SSF51735">
    <property type="entry name" value="NAD(P)-binding Rossmann-fold domains"/>
    <property type="match status" value="1"/>
</dbReference>
<protein>
    <submittedName>
        <fullName evidence="2">SDR family oxidoreductase</fullName>
    </submittedName>
</protein>
<keyword evidence="3" id="KW-1185">Reference proteome</keyword>
<dbReference type="EMBL" id="BAAAOR010000007">
    <property type="protein sequence ID" value="GAA1507330.1"/>
    <property type="molecule type" value="Genomic_DNA"/>
</dbReference>
<dbReference type="Proteomes" id="UP001500842">
    <property type="component" value="Unassembled WGS sequence"/>
</dbReference>
<evidence type="ECO:0000313" key="3">
    <source>
        <dbReference type="Proteomes" id="UP001500842"/>
    </source>
</evidence>
<sequence>MRLLVLGGTQFLSRAVAAEAVRRGHDVVCANRGQSGTVPPGVTTVRWDRDQPAPAELTDGDPYDAVVDVARTPSHVRRALAAVPNAHWVFVSTISVYADHGDPAGPGEGRLLPEVTEDLDPMASLENYGGMKVACERLVLEAVPSAAVVRPGLIVGPGDPSGRFAYWARRSTATGDVLAPGRPQDLVQVVDVRDLAAWVVGLAEHRAGGTYDGIAPERPFADLLAACLPDARLVWVDQEFLQAEGVEPWSGPDSIPLWLPRPEYDGMLAHDAGPALEAGLEPRPVDATTRDTRAWLDADPAARITGITTEREAELLARWRAQP</sequence>
<dbReference type="InterPro" id="IPR001509">
    <property type="entry name" value="Epimerase_deHydtase"/>
</dbReference>
<accession>A0ABN1ZYI6</accession>
<organism evidence="2 3">
    <name type="scientific">Nocardioides humi</name>
    <dbReference type="NCBI Taxonomy" id="449461"/>
    <lineage>
        <taxon>Bacteria</taxon>
        <taxon>Bacillati</taxon>
        <taxon>Actinomycetota</taxon>
        <taxon>Actinomycetes</taxon>
        <taxon>Propionibacteriales</taxon>
        <taxon>Nocardioidaceae</taxon>
        <taxon>Nocardioides</taxon>
    </lineage>
</organism>
<gene>
    <name evidence="2" type="ORF">GCM10009788_09110</name>
</gene>
<dbReference type="Gene3D" id="3.40.50.720">
    <property type="entry name" value="NAD(P)-binding Rossmann-like Domain"/>
    <property type="match status" value="1"/>
</dbReference>
<dbReference type="RefSeq" id="WP_344111252.1">
    <property type="nucleotide sequence ID" value="NZ_BAAAOR010000007.1"/>
</dbReference>
<reference evidence="2 3" key="1">
    <citation type="journal article" date="2019" name="Int. J. Syst. Evol. Microbiol.">
        <title>The Global Catalogue of Microorganisms (GCM) 10K type strain sequencing project: providing services to taxonomists for standard genome sequencing and annotation.</title>
        <authorList>
            <consortium name="The Broad Institute Genomics Platform"/>
            <consortium name="The Broad Institute Genome Sequencing Center for Infectious Disease"/>
            <person name="Wu L."/>
            <person name="Ma J."/>
        </authorList>
    </citation>
    <scope>NUCLEOTIDE SEQUENCE [LARGE SCALE GENOMIC DNA]</scope>
    <source>
        <strain evidence="2 3">JCM 14942</strain>
    </source>
</reference>
<feature type="domain" description="NAD-dependent epimerase/dehydratase" evidence="1">
    <location>
        <begin position="87"/>
        <end position="207"/>
    </location>
</feature>
<name>A0ABN1ZYI6_9ACTN</name>
<proteinExistence type="predicted"/>
<dbReference type="InterPro" id="IPR036291">
    <property type="entry name" value="NAD(P)-bd_dom_sf"/>
</dbReference>
<dbReference type="Pfam" id="PF01370">
    <property type="entry name" value="Epimerase"/>
    <property type="match status" value="1"/>
</dbReference>
<evidence type="ECO:0000259" key="1">
    <source>
        <dbReference type="Pfam" id="PF01370"/>
    </source>
</evidence>
<comment type="caution">
    <text evidence="2">The sequence shown here is derived from an EMBL/GenBank/DDBJ whole genome shotgun (WGS) entry which is preliminary data.</text>
</comment>